<dbReference type="PROSITE" id="PS50297">
    <property type="entry name" value="ANK_REP_REGION"/>
    <property type="match status" value="7"/>
</dbReference>
<keyword evidence="1" id="KW-0677">Repeat</keyword>
<dbReference type="Pfam" id="PF00023">
    <property type="entry name" value="Ank"/>
    <property type="match status" value="1"/>
</dbReference>
<dbReference type="SMART" id="SM00248">
    <property type="entry name" value="ANK"/>
    <property type="match status" value="15"/>
</dbReference>
<feature type="repeat" description="ANK" evidence="3">
    <location>
        <begin position="201"/>
        <end position="233"/>
    </location>
</feature>
<feature type="repeat" description="ANK" evidence="3">
    <location>
        <begin position="234"/>
        <end position="266"/>
    </location>
</feature>
<evidence type="ECO:0000256" key="3">
    <source>
        <dbReference type="PROSITE-ProRule" id="PRU00023"/>
    </source>
</evidence>
<dbReference type="PROSITE" id="PS50088">
    <property type="entry name" value="ANK_REPEAT"/>
    <property type="match status" value="10"/>
</dbReference>
<feature type="repeat" description="ANK" evidence="3">
    <location>
        <begin position="620"/>
        <end position="652"/>
    </location>
</feature>
<evidence type="ECO:0000313" key="4">
    <source>
        <dbReference type="Proteomes" id="UP000695000"/>
    </source>
</evidence>
<dbReference type="InterPro" id="IPR050745">
    <property type="entry name" value="Multifunctional_regulatory"/>
</dbReference>
<dbReference type="Proteomes" id="UP000695000">
    <property type="component" value="Unplaced"/>
</dbReference>
<organism evidence="4 5">
    <name type="scientific">Nicrophorus vespilloides</name>
    <name type="common">Boreal carrion beetle</name>
    <dbReference type="NCBI Taxonomy" id="110193"/>
    <lineage>
        <taxon>Eukaryota</taxon>
        <taxon>Metazoa</taxon>
        <taxon>Ecdysozoa</taxon>
        <taxon>Arthropoda</taxon>
        <taxon>Hexapoda</taxon>
        <taxon>Insecta</taxon>
        <taxon>Pterygota</taxon>
        <taxon>Neoptera</taxon>
        <taxon>Endopterygota</taxon>
        <taxon>Coleoptera</taxon>
        <taxon>Polyphaga</taxon>
        <taxon>Staphyliniformia</taxon>
        <taxon>Silphidae</taxon>
        <taxon>Nicrophorinae</taxon>
        <taxon>Nicrophorus</taxon>
    </lineage>
</organism>
<dbReference type="GeneID" id="108566346"/>
<dbReference type="Gene3D" id="1.25.40.20">
    <property type="entry name" value="Ankyrin repeat-containing domain"/>
    <property type="match status" value="6"/>
</dbReference>
<evidence type="ECO:0000256" key="2">
    <source>
        <dbReference type="ARBA" id="ARBA00023043"/>
    </source>
</evidence>
<dbReference type="InterPro" id="IPR036770">
    <property type="entry name" value="Ankyrin_rpt-contain_sf"/>
</dbReference>
<evidence type="ECO:0000256" key="1">
    <source>
        <dbReference type="ARBA" id="ARBA00022737"/>
    </source>
</evidence>
<dbReference type="Pfam" id="PF12796">
    <property type="entry name" value="Ank_2"/>
    <property type="match status" value="3"/>
</dbReference>
<dbReference type="RefSeq" id="XP_017781655.1">
    <property type="nucleotide sequence ID" value="XM_017926166.1"/>
</dbReference>
<evidence type="ECO:0000313" key="5">
    <source>
        <dbReference type="RefSeq" id="XP_017781655.1"/>
    </source>
</evidence>
<feature type="repeat" description="ANK" evidence="3">
    <location>
        <begin position="425"/>
        <end position="457"/>
    </location>
</feature>
<feature type="repeat" description="ANK" evidence="3">
    <location>
        <begin position="555"/>
        <end position="587"/>
    </location>
</feature>
<dbReference type="PANTHER" id="PTHR24189:SF50">
    <property type="entry name" value="ANKYRIN REPEAT AND SOCS BOX PROTEIN 2"/>
    <property type="match status" value="1"/>
</dbReference>
<gene>
    <name evidence="5" type="primary">LOC108566346</name>
</gene>
<feature type="repeat" description="ANK" evidence="3">
    <location>
        <begin position="168"/>
        <end position="200"/>
    </location>
</feature>
<name>A0ABM1N4A5_NICVS</name>
<sequence length="869" mass="98182">MLTVKIENLKERESQIADGRKKKVGLLYQFFLPHNNKLVLKWKHGTYKTCNKDKLIKDCTNYNPSRKHCCFVKCIICYKDHYCCSCYQYKTTLIYICNICNKVDILLDKTFKQELFRIFKVVRDVDKLAKNTKFKEIFTLGHLKSLGEIIKNRPEGLEWNMDVTLESYGKSDIHVATMLGKVEIVKKMIYEGANLSVQDNDGDTLLHYAVFGDYTDILSMFINAGIKLDTRNNEGCTALHCAILNNYIESAKILLSAGANSNITNVNGSTAFHDAIKVSSDVLNLLIKAGSNLNIPNEEGYNALNIAIKNHNEIAVNILLAENADPNFKDSSGNTALHNAIMNIPDYFDFAIKSESETYDDVYCNAIHFDVQKYSTQPVKICVNSTPIFNCKYMRQFENLFIEKSPNFVATLIMAGVNLNMPNKLGYTPLHLAIVKKSTYCVQTLLSAKADPNCNDWNGNTTLHKAVENDPSCLEILISAGALLNVHNKQGLTALHTAVRTECIHSVEILLKAGADTRYKDFKGNTALHDAVKTESQLLELLVKSGADLNTFNNRGYTPIRIAINRQREQNFIILLNAGADPNGKDFNGNTPLHKAAKKYPNFVDLLVCSGADVNVMNQKGFTPLHSAVLSSNEESVRILLAANADPNVRDREDKTALHIAIEMNLFKIMNLLCNDPRVDLDNDFGYSLLFQAVSKCNINLIEMIVEKNVNINVTDVHRNTLLHIILSNRHNTTTQIFPNERSKIYAIYNAISFISDCRLQFAIACYLIQKGINIFAINSKDETALNLVDNSNELNLLKRYKPLVECKFCSQFTDNNIRLEPCNHTPACSDCSQYMKNCLYCSIPIKNRVTIDYRVIPYKRRQWHEKDP</sequence>
<dbReference type="Gene3D" id="3.30.40.10">
    <property type="entry name" value="Zinc/RING finger domain, C3HC4 (zinc finger)"/>
    <property type="match status" value="1"/>
</dbReference>
<dbReference type="InterPro" id="IPR002110">
    <property type="entry name" value="Ankyrin_rpt"/>
</dbReference>
<dbReference type="InterPro" id="IPR013083">
    <property type="entry name" value="Znf_RING/FYVE/PHD"/>
</dbReference>
<proteinExistence type="predicted"/>
<dbReference type="SUPFAM" id="SSF48403">
    <property type="entry name" value="Ankyrin repeat"/>
    <property type="match status" value="3"/>
</dbReference>
<reference evidence="5" key="1">
    <citation type="submission" date="2025-08" db="UniProtKB">
        <authorList>
            <consortium name="RefSeq"/>
        </authorList>
    </citation>
    <scope>IDENTIFICATION</scope>
    <source>
        <tissue evidence="5">Whole Larva</tissue>
    </source>
</reference>
<keyword evidence="2 3" id="KW-0040">ANK repeat</keyword>
<accession>A0ABM1N4A5</accession>
<dbReference type="PANTHER" id="PTHR24189">
    <property type="entry name" value="MYOTROPHIN"/>
    <property type="match status" value="1"/>
</dbReference>
<feature type="repeat" description="ANK" evidence="3">
    <location>
        <begin position="523"/>
        <end position="554"/>
    </location>
</feature>
<feature type="repeat" description="ANK" evidence="3">
    <location>
        <begin position="588"/>
        <end position="619"/>
    </location>
</feature>
<feature type="repeat" description="ANK" evidence="3">
    <location>
        <begin position="299"/>
        <end position="331"/>
    </location>
</feature>
<feature type="repeat" description="ANK" evidence="3">
    <location>
        <begin position="490"/>
        <end position="522"/>
    </location>
</feature>
<keyword evidence="4" id="KW-1185">Reference proteome</keyword>
<protein>
    <submittedName>
        <fullName evidence="5">E3 ubiquitin-protein ligase MIB2-like</fullName>
    </submittedName>
</protein>
<dbReference type="Pfam" id="PF13857">
    <property type="entry name" value="Ank_5"/>
    <property type="match status" value="1"/>
</dbReference>